<keyword evidence="2" id="KW-0812">Transmembrane</keyword>
<keyword evidence="2" id="KW-0472">Membrane</keyword>
<accession>A0AAN6U7N2</accession>
<evidence type="ECO:0000256" key="1">
    <source>
        <dbReference type="SAM" id="MobiDB-lite"/>
    </source>
</evidence>
<feature type="compositionally biased region" description="Polar residues" evidence="1">
    <location>
        <begin position="97"/>
        <end position="108"/>
    </location>
</feature>
<feature type="compositionally biased region" description="Basic and acidic residues" evidence="1">
    <location>
        <begin position="411"/>
        <end position="424"/>
    </location>
</feature>
<reference evidence="3" key="2">
    <citation type="submission" date="2023-05" db="EMBL/GenBank/DDBJ databases">
        <authorList>
            <consortium name="Lawrence Berkeley National Laboratory"/>
            <person name="Steindorff A."/>
            <person name="Hensen N."/>
            <person name="Bonometti L."/>
            <person name="Westerberg I."/>
            <person name="Brannstrom I.O."/>
            <person name="Guillou S."/>
            <person name="Cros-Aarteil S."/>
            <person name="Calhoun S."/>
            <person name="Haridas S."/>
            <person name="Kuo A."/>
            <person name="Mondo S."/>
            <person name="Pangilinan J."/>
            <person name="Riley R."/>
            <person name="Labutti K."/>
            <person name="Andreopoulos B."/>
            <person name="Lipzen A."/>
            <person name="Chen C."/>
            <person name="Yanf M."/>
            <person name="Daum C."/>
            <person name="Ng V."/>
            <person name="Clum A."/>
            <person name="Ohm R."/>
            <person name="Martin F."/>
            <person name="Silar P."/>
            <person name="Natvig D."/>
            <person name="Lalanne C."/>
            <person name="Gautier V."/>
            <person name="Ament-Velasquez S.L."/>
            <person name="Kruys A."/>
            <person name="Hutchinson M.I."/>
            <person name="Powell A.J."/>
            <person name="Barry K."/>
            <person name="Miller A.N."/>
            <person name="Grigoriev I.V."/>
            <person name="Debuchy R."/>
            <person name="Gladieux P."/>
            <person name="Thoren M.H."/>
            <person name="Johannesson H."/>
        </authorList>
    </citation>
    <scope>NUCLEOTIDE SEQUENCE</scope>
    <source>
        <strain evidence="3">CBS 731.68</strain>
    </source>
</reference>
<feature type="region of interest" description="Disordered" evidence="1">
    <location>
        <begin position="56"/>
        <end position="75"/>
    </location>
</feature>
<feature type="region of interest" description="Disordered" evidence="1">
    <location>
        <begin position="136"/>
        <end position="170"/>
    </location>
</feature>
<keyword evidence="2" id="KW-1133">Transmembrane helix</keyword>
<keyword evidence="4" id="KW-1185">Reference proteome</keyword>
<dbReference type="EMBL" id="MU853224">
    <property type="protein sequence ID" value="KAK4127938.1"/>
    <property type="molecule type" value="Genomic_DNA"/>
</dbReference>
<feature type="compositionally biased region" description="Polar residues" evidence="1">
    <location>
        <begin position="186"/>
        <end position="200"/>
    </location>
</feature>
<name>A0AAN6U7N2_9PEZI</name>
<feature type="compositionally biased region" description="Low complexity" evidence="1">
    <location>
        <begin position="239"/>
        <end position="256"/>
    </location>
</feature>
<feature type="compositionally biased region" description="Basic and acidic residues" evidence="1">
    <location>
        <begin position="86"/>
        <end position="96"/>
    </location>
</feature>
<gene>
    <name evidence="3" type="ORF">N657DRAFT_642004</name>
</gene>
<dbReference type="AlphaFoldDB" id="A0AAN6U7N2"/>
<evidence type="ECO:0000256" key="2">
    <source>
        <dbReference type="SAM" id="Phobius"/>
    </source>
</evidence>
<dbReference type="RefSeq" id="XP_062651709.1">
    <property type="nucleotide sequence ID" value="XM_062792259.1"/>
</dbReference>
<dbReference type="GeneID" id="87829028"/>
<evidence type="ECO:0000313" key="3">
    <source>
        <dbReference type="EMBL" id="KAK4127938.1"/>
    </source>
</evidence>
<evidence type="ECO:0000313" key="4">
    <source>
        <dbReference type="Proteomes" id="UP001302602"/>
    </source>
</evidence>
<comment type="caution">
    <text evidence="3">The sequence shown here is derived from an EMBL/GenBank/DDBJ whole genome shotgun (WGS) entry which is preliminary data.</text>
</comment>
<feature type="region of interest" description="Disordered" evidence="1">
    <location>
        <begin position="183"/>
        <end position="293"/>
    </location>
</feature>
<feature type="compositionally biased region" description="Low complexity" evidence="1">
    <location>
        <begin position="311"/>
        <end position="326"/>
    </location>
</feature>
<feature type="region of interest" description="Disordered" evidence="1">
    <location>
        <begin position="86"/>
        <end position="108"/>
    </location>
</feature>
<organism evidence="3 4">
    <name type="scientific">Parathielavia appendiculata</name>
    <dbReference type="NCBI Taxonomy" id="2587402"/>
    <lineage>
        <taxon>Eukaryota</taxon>
        <taxon>Fungi</taxon>
        <taxon>Dikarya</taxon>
        <taxon>Ascomycota</taxon>
        <taxon>Pezizomycotina</taxon>
        <taxon>Sordariomycetes</taxon>
        <taxon>Sordariomycetidae</taxon>
        <taxon>Sordariales</taxon>
        <taxon>Chaetomiaceae</taxon>
        <taxon>Parathielavia</taxon>
    </lineage>
</organism>
<proteinExistence type="predicted"/>
<dbReference type="Proteomes" id="UP001302602">
    <property type="component" value="Unassembled WGS sequence"/>
</dbReference>
<feature type="transmembrane region" description="Helical" evidence="2">
    <location>
        <begin position="25"/>
        <end position="48"/>
    </location>
</feature>
<feature type="compositionally biased region" description="Pro residues" evidence="1">
    <location>
        <begin position="150"/>
        <end position="160"/>
    </location>
</feature>
<protein>
    <submittedName>
        <fullName evidence="3">Uncharacterized protein</fullName>
    </submittedName>
</protein>
<feature type="compositionally biased region" description="Gly residues" evidence="1">
    <location>
        <begin position="373"/>
        <end position="384"/>
    </location>
</feature>
<feature type="region of interest" description="Disordered" evidence="1">
    <location>
        <begin position="308"/>
        <end position="424"/>
    </location>
</feature>
<sequence>MASTGSQSIPRDAESGANGNLTTGAIAGIACGAGALFLGAAGLFVVYWRRQRQFDREDNSDGDSFDERRPPGNMAPAVAYTMDYKMDDPQHHEGDHTSSYTYSPEKSSYTFSPLGAPDVASAMPTHPAYIPRALVRGSTTPSNRSTATTSPPPFPSPPFPASSSNSKTQPGDVVMQAYRTAATAAQPIQPQDTNKDNVNLQGEPDYSPSSLPIQPAGHHRRPTQIPAVAMGPFTSPPHSASSTDGTTTSTSNPTPASKRKPRAFPPPPLNLLNNSANDKPLSGKESTTISGPLAFPQHYHHQYLTATQGASSQNNNNSNSNSKSKSGWTREDNTITTSPENDLFGYDGDEREGTQSQSESRRTFRSRLRDSWGAGGASGGGGSSSGDKGKKHSRKRSERNSGGGYGGGTRHYAEIEIGRGSDIW</sequence>
<reference evidence="3" key="1">
    <citation type="journal article" date="2023" name="Mol. Phylogenet. Evol.">
        <title>Genome-scale phylogeny and comparative genomics of the fungal order Sordariales.</title>
        <authorList>
            <person name="Hensen N."/>
            <person name="Bonometti L."/>
            <person name="Westerberg I."/>
            <person name="Brannstrom I.O."/>
            <person name="Guillou S."/>
            <person name="Cros-Aarteil S."/>
            <person name="Calhoun S."/>
            <person name="Haridas S."/>
            <person name="Kuo A."/>
            <person name="Mondo S."/>
            <person name="Pangilinan J."/>
            <person name="Riley R."/>
            <person name="LaButti K."/>
            <person name="Andreopoulos B."/>
            <person name="Lipzen A."/>
            <person name="Chen C."/>
            <person name="Yan M."/>
            <person name="Daum C."/>
            <person name="Ng V."/>
            <person name="Clum A."/>
            <person name="Steindorff A."/>
            <person name="Ohm R.A."/>
            <person name="Martin F."/>
            <person name="Silar P."/>
            <person name="Natvig D.O."/>
            <person name="Lalanne C."/>
            <person name="Gautier V."/>
            <person name="Ament-Velasquez S.L."/>
            <person name="Kruys A."/>
            <person name="Hutchinson M.I."/>
            <person name="Powell A.J."/>
            <person name="Barry K."/>
            <person name="Miller A.N."/>
            <person name="Grigoriev I.V."/>
            <person name="Debuchy R."/>
            <person name="Gladieux P."/>
            <person name="Hiltunen Thoren M."/>
            <person name="Johannesson H."/>
        </authorList>
    </citation>
    <scope>NUCLEOTIDE SEQUENCE</scope>
    <source>
        <strain evidence="3">CBS 731.68</strain>
    </source>
</reference>
<feature type="compositionally biased region" description="Basic and acidic residues" evidence="1">
    <location>
        <begin position="359"/>
        <end position="370"/>
    </location>
</feature>
<feature type="compositionally biased region" description="Basic and acidic residues" evidence="1">
    <location>
        <begin position="56"/>
        <end position="70"/>
    </location>
</feature>